<dbReference type="Gene3D" id="2.30.30.1020">
    <property type="entry name" value="CCR4-NOT complex subunit 2/3/5, C-terminal domain"/>
    <property type="match status" value="1"/>
</dbReference>
<dbReference type="GO" id="GO:0030015">
    <property type="term" value="C:CCR4-NOT core complex"/>
    <property type="evidence" value="ECO:0007669"/>
    <property type="project" value="InterPro"/>
</dbReference>
<dbReference type="GO" id="GO:0006355">
    <property type="term" value="P:regulation of DNA-templated transcription"/>
    <property type="evidence" value="ECO:0007669"/>
    <property type="project" value="InterPro"/>
</dbReference>
<keyword evidence="3" id="KW-0804">Transcription</keyword>
<dbReference type="OrthoDB" id="25391at2759"/>
<dbReference type="PANTHER" id="PTHR23326">
    <property type="entry name" value="CCR4 NOT-RELATED"/>
    <property type="match status" value="1"/>
</dbReference>
<proteinExistence type="inferred from homology"/>
<dbReference type="FunFam" id="2.30.30.1020:FF:000009">
    <property type="entry name" value="Related to CDC36-transcription factor"/>
    <property type="match status" value="1"/>
</dbReference>
<dbReference type="GO" id="GO:0000289">
    <property type="term" value="P:nuclear-transcribed mRNA poly(A) tail shortening"/>
    <property type="evidence" value="ECO:0007669"/>
    <property type="project" value="UniProtKB-ARBA"/>
</dbReference>
<evidence type="ECO:0000313" key="7">
    <source>
        <dbReference type="Proteomes" id="UP000037751"/>
    </source>
</evidence>
<keyword evidence="2" id="KW-0805">Transcription regulation</keyword>
<organism evidence="6 7">
    <name type="scientific">Malassezia pachydermatis</name>
    <dbReference type="NCBI Taxonomy" id="77020"/>
    <lineage>
        <taxon>Eukaryota</taxon>
        <taxon>Fungi</taxon>
        <taxon>Dikarya</taxon>
        <taxon>Basidiomycota</taxon>
        <taxon>Ustilaginomycotina</taxon>
        <taxon>Malasseziomycetes</taxon>
        <taxon>Malasseziales</taxon>
        <taxon>Malasseziaceae</taxon>
        <taxon>Malassezia</taxon>
    </lineage>
</organism>
<feature type="domain" description="NOT2/NOT3/NOT5 C-terminal" evidence="5">
    <location>
        <begin position="273"/>
        <end position="397"/>
    </location>
</feature>
<feature type="compositionally biased region" description="Polar residues" evidence="4">
    <location>
        <begin position="444"/>
        <end position="453"/>
    </location>
</feature>
<gene>
    <name evidence="6" type="ORF">Malapachy_1532</name>
</gene>
<dbReference type="Pfam" id="PF04153">
    <property type="entry name" value="NOT2_3_5_C"/>
    <property type="match status" value="1"/>
</dbReference>
<evidence type="ECO:0000256" key="1">
    <source>
        <dbReference type="ARBA" id="ARBA00007682"/>
    </source>
</evidence>
<evidence type="ECO:0000256" key="2">
    <source>
        <dbReference type="ARBA" id="ARBA00023015"/>
    </source>
</evidence>
<dbReference type="EMBL" id="LGAV01000007">
    <property type="protein sequence ID" value="KOS13214.1"/>
    <property type="molecule type" value="Genomic_DNA"/>
</dbReference>
<protein>
    <submittedName>
        <fullName evidence="6">General negative regulator of transcription subunit 2</fullName>
    </submittedName>
</protein>
<comment type="similarity">
    <text evidence="1">Belongs to the CNOT2/3/5 family.</text>
</comment>
<feature type="region of interest" description="Disordered" evidence="4">
    <location>
        <begin position="434"/>
        <end position="453"/>
    </location>
</feature>
<accession>A0A0M8MS38</accession>
<keyword evidence="7" id="KW-1185">Reference proteome</keyword>
<feature type="compositionally biased region" description="Polar residues" evidence="4">
    <location>
        <begin position="150"/>
        <end position="163"/>
    </location>
</feature>
<dbReference type="RefSeq" id="XP_017990846.1">
    <property type="nucleotide sequence ID" value="XM_018136036.1"/>
</dbReference>
<evidence type="ECO:0000256" key="4">
    <source>
        <dbReference type="SAM" id="MobiDB-lite"/>
    </source>
</evidence>
<evidence type="ECO:0000256" key="3">
    <source>
        <dbReference type="ARBA" id="ARBA00023163"/>
    </source>
</evidence>
<name>A0A0M8MS38_9BASI</name>
<evidence type="ECO:0000259" key="5">
    <source>
        <dbReference type="Pfam" id="PF04153"/>
    </source>
</evidence>
<dbReference type="InterPro" id="IPR040168">
    <property type="entry name" value="Not2/3/5"/>
</dbReference>
<dbReference type="STRING" id="77020.A0A0M8MS38"/>
<dbReference type="VEuPathDB" id="FungiDB:Malapachy_1532"/>
<dbReference type="InterPro" id="IPR038635">
    <property type="entry name" value="CCR4-NOT_su2/3/5_C_sf"/>
</dbReference>
<sequence length="453" mass="47933">MTAGRPTSWTPNQTLGFGAGSISGGHPGYASAALSGTSNLDMAEFPALGSQVPHHTNASTPSSANVFSTYASHAGTGVSNSAVMMPRSGAPFTPDEFPALNRAHAPQDSRNSNMPSAPSFGADHGSAWQHEAPRPSIAQELARKPGLSAEASSSAVNQSSQGVSGWVPPSYDSQPPTGMSRIAVPRTGAAAASNEAVATPDAKVDASSMPAVSSDTAIPLPIYQVLSSPVDRFGLVGLVSLIKTQDPDMAMLTMGTNLQGFGMNLDSAEPLHTSFVTPWSQDPTIASMQVEPAYQLPSCYNVQTPPPAQTKIASFSDETLFFIFYSTPRDVLQEVAAQELYARNWRYHKGLHLWLTKEPNTEPLQKTPTYERGTYVFFDPGSWEKVSKSFVLMYEMLEDKPSSQGMMPATAVHPGTPSQLSAQAQATKAMNAAHVPPNVMPGSNAASPQTSFS</sequence>
<dbReference type="InterPro" id="IPR007282">
    <property type="entry name" value="NOT2/3/5_C"/>
</dbReference>
<reference evidence="6 7" key="1">
    <citation type="submission" date="2015-07" db="EMBL/GenBank/DDBJ databases">
        <title>Draft Genome Sequence of Malassezia furfur CBS1878 and Malassezia pachydermatis CBS1879.</title>
        <authorList>
            <person name="Triana S."/>
            <person name="Ohm R."/>
            <person name="Gonzalez A."/>
            <person name="DeCock H."/>
            <person name="Restrepo S."/>
            <person name="Celis A."/>
        </authorList>
    </citation>
    <scope>NUCLEOTIDE SEQUENCE [LARGE SCALE GENOMIC DNA]</scope>
    <source>
        <strain evidence="6 7">CBS 1879</strain>
    </source>
</reference>
<comment type="caution">
    <text evidence="6">The sequence shown here is derived from an EMBL/GenBank/DDBJ whole genome shotgun (WGS) entry which is preliminary data.</text>
</comment>
<dbReference type="GeneID" id="28727911"/>
<dbReference type="AlphaFoldDB" id="A0A0M8MS38"/>
<feature type="region of interest" description="Disordered" evidence="4">
    <location>
        <begin position="86"/>
        <end position="181"/>
    </location>
</feature>
<dbReference type="Proteomes" id="UP000037751">
    <property type="component" value="Unassembled WGS sequence"/>
</dbReference>
<evidence type="ECO:0000313" key="6">
    <source>
        <dbReference type="EMBL" id="KOS13214.1"/>
    </source>
</evidence>